<accession>A0A1G7NQC5</accession>
<dbReference type="Proteomes" id="UP000199045">
    <property type="component" value="Unassembled WGS sequence"/>
</dbReference>
<name>A0A1G7NQC5_CHIFI</name>
<dbReference type="STRING" id="104663.SAMN04488121_102870"/>
<organism evidence="1 2">
    <name type="scientific">Chitinophaga filiformis</name>
    <name type="common">Myxococcus filiformis</name>
    <name type="synonym">Flexibacter filiformis</name>
    <dbReference type="NCBI Taxonomy" id="104663"/>
    <lineage>
        <taxon>Bacteria</taxon>
        <taxon>Pseudomonadati</taxon>
        <taxon>Bacteroidota</taxon>
        <taxon>Chitinophagia</taxon>
        <taxon>Chitinophagales</taxon>
        <taxon>Chitinophagaceae</taxon>
        <taxon>Chitinophaga</taxon>
    </lineage>
</organism>
<protein>
    <submittedName>
        <fullName evidence="1">Uncharacterized protein</fullName>
    </submittedName>
</protein>
<evidence type="ECO:0000313" key="2">
    <source>
        <dbReference type="Proteomes" id="UP000199045"/>
    </source>
</evidence>
<gene>
    <name evidence="1" type="ORF">SAMN04488121_102870</name>
</gene>
<evidence type="ECO:0000313" key="1">
    <source>
        <dbReference type="EMBL" id="SDF75480.1"/>
    </source>
</evidence>
<proteinExistence type="predicted"/>
<dbReference type="EMBL" id="FNBN01000002">
    <property type="protein sequence ID" value="SDF75480.1"/>
    <property type="molecule type" value="Genomic_DNA"/>
</dbReference>
<sequence>MIPQKFLDKRQISHDARRPKAERRNYIHVNGVLAARSKNPIGHLALRTILTQHPGKQNDARMFHKMV</sequence>
<dbReference type="AlphaFoldDB" id="A0A1G7NQC5"/>
<reference evidence="1 2" key="1">
    <citation type="submission" date="2016-10" db="EMBL/GenBank/DDBJ databases">
        <authorList>
            <person name="de Groot N.N."/>
        </authorList>
    </citation>
    <scope>NUCLEOTIDE SEQUENCE [LARGE SCALE GENOMIC DNA]</scope>
    <source>
        <strain evidence="1 2">DSM 527</strain>
    </source>
</reference>